<dbReference type="InterPro" id="IPR041561">
    <property type="entry name" value="PglD_N"/>
</dbReference>
<dbReference type="EMBL" id="AP017312">
    <property type="protein sequence ID" value="BAU28095.1"/>
    <property type="molecule type" value="Genomic_DNA"/>
</dbReference>
<dbReference type="Gene3D" id="3.40.50.20">
    <property type="match status" value="1"/>
</dbReference>
<dbReference type="CDD" id="cd03360">
    <property type="entry name" value="LbH_AT_putative"/>
    <property type="match status" value="1"/>
</dbReference>
<reference evidence="1 2" key="1">
    <citation type="submission" date="2015-12" db="EMBL/GenBank/DDBJ databases">
        <title>Genome sequence of Aneurinibacillus soli.</title>
        <authorList>
            <person name="Lee J.S."/>
            <person name="Lee K.C."/>
            <person name="Kim K.K."/>
            <person name="Lee B.W."/>
        </authorList>
    </citation>
    <scope>NUCLEOTIDE SEQUENCE [LARGE SCALE GENOMIC DNA]</scope>
    <source>
        <strain evidence="1 2">CB4</strain>
    </source>
</reference>
<dbReference type="InterPro" id="IPR020019">
    <property type="entry name" value="AcTrfase_PglD-like"/>
</dbReference>
<proteinExistence type="predicted"/>
<dbReference type="EC" id="2.3.1.-" evidence="1"/>
<dbReference type="NCBIfam" id="TIGR03570">
    <property type="entry name" value="NeuD_NnaD"/>
    <property type="match status" value="1"/>
</dbReference>
<dbReference type="PANTHER" id="PTHR43300:SF7">
    <property type="entry name" value="UDP-N-ACETYLBACILLOSAMINE N-ACETYLTRANSFERASE"/>
    <property type="match status" value="1"/>
</dbReference>
<dbReference type="Pfam" id="PF17836">
    <property type="entry name" value="PglD_N"/>
    <property type="match status" value="1"/>
</dbReference>
<keyword evidence="1" id="KW-0012">Acyltransferase</keyword>
<dbReference type="KEGG" id="asoc:CB4_02269"/>
<sequence length="224" mass="23876">MKQILIIGAGGHGREIAQLVRDINRKSNSWELLGYLDENKSLTNQWLNGFPVLGTLDLLQLELYRSVYVICAIGKVQVRKKLVNHLKNKFSWVKFATLIHPTAVVGDEIVIGEGSVICANSVVTTNVTLGQHVLINYGCTIGHDSLLEDFATILPGSNLSGNVTIRTCVEVGTGTAIIPGVEIKANTIVGAGAVVTRSLPADCTAVGVPAKVMKFQGPACVEGD</sequence>
<dbReference type="SUPFAM" id="SSF51161">
    <property type="entry name" value="Trimeric LpxA-like enzymes"/>
    <property type="match status" value="1"/>
</dbReference>
<dbReference type="AlphaFoldDB" id="A0A0U5B3Y7"/>
<organism evidence="1 2">
    <name type="scientific">Aneurinibacillus soli</name>
    <dbReference type="NCBI Taxonomy" id="1500254"/>
    <lineage>
        <taxon>Bacteria</taxon>
        <taxon>Bacillati</taxon>
        <taxon>Bacillota</taxon>
        <taxon>Bacilli</taxon>
        <taxon>Bacillales</taxon>
        <taxon>Paenibacillaceae</taxon>
        <taxon>Aneurinibacillus group</taxon>
        <taxon>Aneurinibacillus</taxon>
    </lineage>
</organism>
<evidence type="ECO:0000313" key="1">
    <source>
        <dbReference type="EMBL" id="BAU28095.1"/>
    </source>
</evidence>
<evidence type="ECO:0000313" key="2">
    <source>
        <dbReference type="Proteomes" id="UP000217696"/>
    </source>
</evidence>
<dbReference type="PANTHER" id="PTHR43300">
    <property type="entry name" value="ACETYLTRANSFERASE"/>
    <property type="match status" value="1"/>
</dbReference>
<name>A0A0U5B3Y7_9BACL</name>
<dbReference type="InterPro" id="IPR050179">
    <property type="entry name" value="Trans_hexapeptide_repeat"/>
</dbReference>
<keyword evidence="2" id="KW-1185">Reference proteome</keyword>
<dbReference type="Proteomes" id="UP000217696">
    <property type="component" value="Chromosome"/>
</dbReference>
<dbReference type="Gene3D" id="2.160.10.10">
    <property type="entry name" value="Hexapeptide repeat proteins"/>
    <property type="match status" value="1"/>
</dbReference>
<gene>
    <name evidence="1" type="primary">epsM_2</name>
    <name evidence="1" type="ORF">CB4_02269</name>
</gene>
<dbReference type="GO" id="GO:0016746">
    <property type="term" value="F:acyltransferase activity"/>
    <property type="evidence" value="ECO:0007669"/>
    <property type="project" value="UniProtKB-KW"/>
</dbReference>
<keyword evidence="1" id="KW-0808">Transferase</keyword>
<protein>
    <submittedName>
        <fullName evidence="1">Putative acetyltransferase EpsM</fullName>
        <ecNumber evidence="1">2.3.1.-</ecNumber>
    </submittedName>
</protein>
<dbReference type="InterPro" id="IPR011004">
    <property type="entry name" value="Trimer_LpxA-like_sf"/>
</dbReference>
<accession>A0A0U5B3Y7</accession>
<dbReference type="RefSeq" id="WP_157737939.1">
    <property type="nucleotide sequence ID" value="NZ_AP017312.1"/>
</dbReference>